<feature type="compositionally biased region" description="Low complexity" evidence="1">
    <location>
        <begin position="659"/>
        <end position="669"/>
    </location>
</feature>
<dbReference type="Gene3D" id="2.60.450.20">
    <property type="match status" value="3"/>
</dbReference>
<feature type="compositionally biased region" description="Gly residues" evidence="1">
    <location>
        <begin position="405"/>
        <end position="414"/>
    </location>
</feature>
<gene>
    <name evidence="3" type="ORF">CP967_06075</name>
</gene>
<proteinExistence type="predicted"/>
<evidence type="ECO:0000313" key="3">
    <source>
        <dbReference type="EMBL" id="QEU71588.1"/>
    </source>
</evidence>
<dbReference type="InterPro" id="IPR047002">
    <property type="entry name" value="Tcp10_C_sf"/>
</dbReference>
<dbReference type="KEGG" id="snk:CP967_06075"/>
<reference evidence="3 4" key="1">
    <citation type="submission" date="2017-09" db="EMBL/GenBank/DDBJ databases">
        <authorList>
            <person name="Lee N."/>
            <person name="Cho B.-K."/>
        </authorList>
    </citation>
    <scope>NUCLEOTIDE SEQUENCE [LARGE SCALE GENOMIC DNA]</scope>
    <source>
        <strain evidence="3 4">ATCC 12769</strain>
    </source>
</reference>
<feature type="compositionally biased region" description="Low complexity" evidence="1">
    <location>
        <begin position="596"/>
        <end position="618"/>
    </location>
</feature>
<organism evidence="3 4">
    <name type="scientific">Streptomyces nitrosporeus</name>
    <dbReference type="NCBI Taxonomy" id="28894"/>
    <lineage>
        <taxon>Bacteria</taxon>
        <taxon>Bacillati</taxon>
        <taxon>Actinomycetota</taxon>
        <taxon>Actinomycetes</taxon>
        <taxon>Kitasatosporales</taxon>
        <taxon>Streptomycetaceae</taxon>
        <taxon>Streptomyces</taxon>
    </lineage>
</organism>
<dbReference type="EMBL" id="CP023702">
    <property type="protein sequence ID" value="QEU71588.1"/>
    <property type="molecule type" value="Genomic_DNA"/>
</dbReference>
<dbReference type="Pfam" id="PF07202">
    <property type="entry name" value="Tcp10_C"/>
    <property type="match status" value="1"/>
</dbReference>
<feature type="region of interest" description="Disordered" evidence="1">
    <location>
        <begin position="908"/>
        <end position="973"/>
    </location>
</feature>
<feature type="region of interest" description="Disordered" evidence="1">
    <location>
        <begin position="376"/>
        <end position="669"/>
    </location>
</feature>
<feature type="compositionally biased region" description="Polar residues" evidence="1">
    <location>
        <begin position="722"/>
        <end position="739"/>
    </location>
</feature>
<feature type="compositionally biased region" description="Low complexity" evidence="1">
    <location>
        <begin position="872"/>
        <end position="884"/>
    </location>
</feature>
<feature type="compositionally biased region" description="Low complexity" evidence="1">
    <location>
        <begin position="908"/>
        <end position="926"/>
    </location>
</feature>
<dbReference type="AlphaFoldDB" id="A0A5J6F5L3"/>
<dbReference type="InterPro" id="IPR009852">
    <property type="entry name" value="CENPJ_C_dom"/>
</dbReference>
<feature type="compositionally biased region" description="Gly residues" evidence="1">
    <location>
        <begin position="932"/>
        <end position="942"/>
    </location>
</feature>
<protein>
    <recommendedName>
        <fullName evidence="2">Centromere protein J C-terminal domain-containing protein</fullName>
    </recommendedName>
</protein>
<sequence length="973" mass="98160">MAVDSSWESVVKQLTGFDGGTRAHVAAVGGADAAAGDGSEWMTVRIGHSDGYRETTPDLDSPGGTLGRTMKFYGAPGTGSQNVQVYTVELGLPWSSSNGADWSDTGNAGAFDWGYGEALTKLRTEYRTAGFGGQYPHTKAVADEDSVDLRTFPATAKAFDRVTAYFRERSPVLEQWVKDLDGEYSAYRGSGADVFRDLIDALSVGYKDFLQELSSTGSGSTVSVSEPSYTSDSVVSDRILQAELTIFGAATTLGRAWDAWVAGNMWLGTAHLDRLLDELAVWLNENNIRRMQQSGPGVSQAGAGFLVVHPVYGDLTKEASWKALSRAACAAWTANLASLDTAAQQAMLDLNQAMIAPGSASDFTFRPGAGSLTQANAADEAAKAKADAEKEKADAEKKMEDLKNGGAGGDGGTGLPDLDPNATDGDTLGDGLGGDGLGGSGLGGDGGSGPGAAGEKSPTTAQIPQLGLNGTDGGLGPGTGGSVTNPDGSVTSVNPDGSTTTTYPDGREETTPAGVLPPALNPNGTGAGWGTGTAGRTVKGPDGSTTAYNSDGSRTVTHKDGTKTTVHPDGSSVTDNPDGSRTVLNKDGSETVTYQDGTKTTITPDGTTTTRFPDGTSTKLSADGTLTTTDAQGHSTVSRPGPGSTTQNPDGSTTVYGEDGATTTTHADGTKTTIAANGTVTTVDPDGTKTVSHLGKGTSTIQYADGSVAQVGADGTVSTTYKDGSTTRLGPDGTYTTTDADGHRTTEHLDTTGTTGTRTTHHADGTSTTTYADGTVDRTLKDGGHRITYPDGRTVTTDAYGRTTGSAGTGLGSADSGGGWGDYDFYDYPDSGSGGSPLTGGYPGGTGSGGTDGGRVPPLGLNPLGGQGLTPGGASAAGAGPGAQGTRAAAVGEAAGARSTRAAQLAAEEAAALRRPATSSSSGGSPMMPPMGGMGGGAGGGTQSDERERSTWVSEDEETWGTDEGGVSAVIGR</sequence>
<feature type="compositionally biased region" description="Polar residues" evidence="1">
    <location>
        <begin position="624"/>
        <end position="655"/>
    </location>
</feature>
<evidence type="ECO:0000313" key="4">
    <source>
        <dbReference type="Proteomes" id="UP000326178"/>
    </source>
</evidence>
<feature type="region of interest" description="Disordered" evidence="1">
    <location>
        <begin position="782"/>
        <end position="816"/>
    </location>
</feature>
<name>A0A5J6F5L3_9ACTN</name>
<feature type="compositionally biased region" description="Basic and acidic residues" evidence="1">
    <location>
        <begin position="740"/>
        <end position="750"/>
    </location>
</feature>
<feature type="compositionally biased region" description="Gly residues" evidence="1">
    <location>
        <begin position="832"/>
        <end position="853"/>
    </location>
</feature>
<evidence type="ECO:0000259" key="2">
    <source>
        <dbReference type="Pfam" id="PF07202"/>
    </source>
</evidence>
<dbReference type="Proteomes" id="UP000326178">
    <property type="component" value="Chromosome"/>
</dbReference>
<dbReference type="RefSeq" id="WP_150486956.1">
    <property type="nucleotide sequence ID" value="NZ_BMUV01000014.1"/>
</dbReference>
<feature type="compositionally biased region" description="Polar residues" evidence="1">
    <location>
        <begin position="482"/>
        <end position="503"/>
    </location>
</feature>
<dbReference type="OrthoDB" id="4338769at2"/>
<feature type="compositionally biased region" description="Basic and acidic residues" evidence="1">
    <location>
        <begin position="380"/>
        <end position="403"/>
    </location>
</feature>
<feature type="region of interest" description="Disordered" evidence="1">
    <location>
        <begin position="831"/>
        <end position="884"/>
    </location>
</feature>
<feature type="compositionally biased region" description="Low complexity" evidence="1">
    <location>
        <begin position="415"/>
        <end position="426"/>
    </location>
</feature>
<feature type="region of interest" description="Disordered" evidence="1">
    <location>
        <begin position="722"/>
        <end position="769"/>
    </location>
</feature>
<feature type="compositionally biased region" description="Gly residues" evidence="1">
    <location>
        <begin position="428"/>
        <end position="452"/>
    </location>
</feature>
<dbReference type="NCBIfam" id="NF038047">
    <property type="entry name" value="not_Tcp10"/>
    <property type="match status" value="1"/>
</dbReference>
<feature type="compositionally biased region" description="Gly residues" evidence="1">
    <location>
        <begin position="807"/>
        <end position="816"/>
    </location>
</feature>
<feature type="domain" description="Centromere protein J C-terminal" evidence="2">
    <location>
        <begin position="586"/>
        <end position="616"/>
    </location>
</feature>
<accession>A0A5J6F5L3</accession>
<feature type="compositionally biased region" description="Polar residues" evidence="1">
    <location>
        <begin position="543"/>
        <end position="555"/>
    </location>
</feature>
<feature type="compositionally biased region" description="Gly residues" evidence="1">
    <location>
        <begin position="470"/>
        <end position="481"/>
    </location>
</feature>
<keyword evidence="4" id="KW-1185">Reference proteome</keyword>
<feature type="compositionally biased region" description="Polar residues" evidence="1">
    <location>
        <begin position="571"/>
        <end position="583"/>
    </location>
</feature>
<evidence type="ECO:0000256" key="1">
    <source>
        <dbReference type="SAM" id="MobiDB-lite"/>
    </source>
</evidence>